<sequence length="114" mass="12553">MAEVILTLIRGEGKKFPLTFNDQSGNRLDFTGSIFSFAIDIMDESGVIQSTIEQESVAVSQHEKGKIELLFERAFVDTLPLGVHGLRIKSDIGARTQHNDRYTIASDLVSVVDG</sequence>
<proteinExistence type="predicted"/>
<evidence type="ECO:0000313" key="2">
    <source>
        <dbReference type="Proteomes" id="UP000184517"/>
    </source>
</evidence>
<dbReference type="AlphaFoldDB" id="A0A1M5J1N0"/>
<dbReference type="Proteomes" id="UP000184517">
    <property type="component" value="Unassembled WGS sequence"/>
</dbReference>
<name>A0A1M5J1N0_9GAMM</name>
<organism evidence="1 2">
    <name type="scientific">Marinomonas polaris DSM 16579</name>
    <dbReference type="NCBI Taxonomy" id="1122206"/>
    <lineage>
        <taxon>Bacteria</taxon>
        <taxon>Pseudomonadati</taxon>
        <taxon>Pseudomonadota</taxon>
        <taxon>Gammaproteobacteria</taxon>
        <taxon>Oceanospirillales</taxon>
        <taxon>Oceanospirillaceae</taxon>
        <taxon>Marinomonas</taxon>
    </lineage>
</organism>
<dbReference type="OrthoDB" id="9973896at2"/>
<gene>
    <name evidence="1" type="ORF">SAMN02745753_03737</name>
</gene>
<accession>A0A1M5J1N0</accession>
<dbReference type="STRING" id="1122206.SAMN02745753_03737"/>
<dbReference type="EMBL" id="FQVF01000020">
    <property type="protein sequence ID" value="SHG34275.1"/>
    <property type="molecule type" value="Genomic_DNA"/>
</dbReference>
<reference evidence="2" key="1">
    <citation type="submission" date="2016-11" db="EMBL/GenBank/DDBJ databases">
        <authorList>
            <person name="Varghese N."/>
            <person name="Submissions S."/>
        </authorList>
    </citation>
    <scope>NUCLEOTIDE SEQUENCE [LARGE SCALE GENOMIC DNA]</scope>
    <source>
        <strain evidence="2">DSM 16579</strain>
    </source>
</reference>
<keyword evidence="2" id="KW-1185">Reference proteome</keyword>
<evidence type="ECO:0000313" key="1">
    <source>
        <dbReference type="EMBL" id="SHG34275.1"/>
    </source>
</evidence>
<protein>
    <submittedName>
        <fullName evidence="1">Uncharacterized protein</fullName>
    </submittedName>
</protein>
<dbReference type="RefSeq" id="WP_072841177.1">
    <property type="nucleotide sequence ID" value="NZ_FQVF01000020.1"/>
</dbReference>